<evidence type="ECO:0000313" key="3">
    <source>
        <dbReference type="Proteomes" id="UP001596496"/>
    </source>
</evidence>
<protein>
    <submittedName>
        <fullName evidence="2">MOSC domain-containing protein</fullName>
    </submittedName>
</protein>
<dbReference type="Pfam" id="PF03476">
    <property type="entry name" value="MOSC_N"/>
    <property type="match status" value="1"/>
</dbReference>
<name>A0ABW2P6G3_9ACTN</name>
<dbReference type="RefSeq" id="WP_380829150.1">
    <property type="nucleotide sequence ID" value="NZ_JBHTCG010000017.1"/>
</dbReference>
<dbReference type="PANTHER" id="PTHR14237">
    <property type="entry name" value="MOLYBDOPTERIN COFACTOR SULFURASE MOSC"/>
    <property type="match status" value="1"/>
</dbReference>
<dbReference type="InterPro" id="IPR005302">
    <property type="entry name" value="MoCF_Sase_C"/>
</dbReference>
<feature type="domain" description="MOSC" evidence="1">
    <location>
        <begin position="121"/>
        <end position="273"/>
    </location>
</feature>
<sequence length="274" mass="29687">MRVTEINIYPVKSLGGVTVDTAAVEPWGLAGDRRWAVTAEDGQVHTARDLHAMLGMTATPAAAGAITLAAPGLAPIEVSPPVGGPRRPARFDRLDVAVGADEAADRWMSRALGTPARLVWLEDPRRRPVGPSHGGRPGDTMVLQDDGPLLLTSLASLRSLDDWIAQDAVERGEEPPAALPMHRFRPNVVVDGGEPFAEDSWTRVRIGEVGYRFAEHCDRCVLTTIDTRTLTPGSEPVRTLSRHRKWDGRVFFGVRLIPEGPGEVRLGDQVTPLP</sequence>
<evidence type="ECO:0000313" key="2">
    <source>
        <dbReference type="EMBL" id="MFC7385226.1"/>
    </source>
</evidence>
<dbReference type="Pfam" id="PF03473">
    <property type="entry name" value="MOSC"/>
    <property type="match status" value="1"/>
</dbReference>
<accession>A0ABW2P6G3</accession>
<dbReference type="PROSITE" id="PS51340">
    <property type="entry name" value="MOSC"/>
    <property type="match status" value="1"/>
</dbReference>
<dbReference type="SUPFAM" id="SSF50800">
    <property type="entry name" value="PK beta-barrel domain-like"/>
    <property type="match status" value="1"/>
</dbReference>
<dbReference type="PANTHER" id="PTHR14237:SF19">
    <property type="entry name" value="MITOCHONDRIAL AMIDOXIME REDUCING COMPONENT 1"/>
    <property type="match status" value="1"/>
</dbReference>
<gene>
    <name evidence="2" type="ORF">ACFQSB_23660</name>
</gene>
<dbReference type="InterPro" id="IPR005303">
    <property type="entry name" value="MOCOS_middle"/>
</dbReference>
<comment type="caution">
    <text evidence="2">The sequence shown here is derived from an EMBL/GenBank/DDBJ whole genome shotgun (WGS) entry which is preliminary data.</text>
</comment>
<dbReference type="SUPFAM" id="SSF141673">
    <property type="entry name" value="MOSC N-terminal domain-like"/>
    <property type="match status" value="1"/>
</dbReference>
<reference evidence="3" key="1">
    <citation type="journal article" date="2019" name="Int. J. Syst. Evol. Microbiol.">
        <title>The Global Catalogue of Microorganisms (GCM) 10K type strain sequencing project: providing services to taxonomists for standard genome sequencing and annotation.</title>
        <authorList>
            <consortium name="The Broad Institute Genomics Platform"/>
            <consortium name="The Broad Institute Genome Sequencing Center for Infectious Disease"/>
            <person name="Wu L."/>
            <person name="Ma J."/>
        </authorList>
    </citation>
    <scope>NUCLEOTIDE SEQUENCE [LARGE SCALE GENOMIC DNA]</scope>
    <source>
        <strain evidence="3">CECT 7649</strain>
    </source>
</reference>
<dbReference type="Proteomes" id="UP001596496">
    <property type="component" value="Unassembled WGS sequence"/>
</dbReference>
<evidence type="ECO:0000259" key="1">
    <source>
        <dbReference type="PROSITE" id="PS51340"/>
    </source>
</evidence>
<dbReference type="EMBL" id="JBHTCG010000017">
    <property type="protein sequence ID" value="MFC7385226.1"/>
    <property type="molecule type" value="Genomic_DNA"/>
</dbReference>
<organism evidence="2 3">
    <name type="scientific">Sphaerisporangium rhizosphaerae</name>
    <dbReference type="NCBI Taxonomy" id="2269375"/>
    <lineage>
        <taxon>Bacteria</taxon>
        <taxon>Bacillati</taxon>
        <taxon>Actinomycetota</taxon>
        <taxon>Actinomycetes</taxon>
        <taxon>Streptosporangiales</taxon>
        <taxon>Streptosporangiaceae</taxon>
        <taxon>Sphaerisporangium</taxon>
    </lineage>
</organism>
<proteinExistence type="predicted"/>
<keyword evidence="3" id="KW-1185">Reference proteome</keyword>
<dbReference type="InterPro" id="IPR011037">
    <property type="entry name" value="Pyrv_Knase-like_insert_dom_sf"/>
</dbReference>